<reference evidence="2 3" key="1">
    <citation type="submission" date="2017-09" db="EMBL/GenBank/DDBJ databases">
        <title>Bacterial strain isolated from the female urinary microbiota.</title>
        <authorList>
            <person name="Thomas-White K."/>
            <person name="Kumar N."/>
            <person name="Forster S."/>
            <person name="Putonti C."/>
            <person name="Lawley T."/>
            <person name="Wolfe A.J."/>
        </authorList>
    </citation>
    <scope>NUCLEOTIDE SEQUENCE [LARGE SCALE GENOMIC DNA]</scope>
    <source>
        <strain evidence="2 3">UMB0536</strain>
    </source>
</reference>
<sequence>MDIKRLFSTLGRRQDTNVIHTPYGSFNLAKEDDRKRMKHVVMTLQQTTDALTRKDIADWRRAWQLAIDIQNPNRQRLYDIYRDAEVDAHLSGCVRQRQGFVMARTFKIIDAKENENKEALHFFDQSWFKQLCRLVLDSVGWGHSLIELGEVVKDGDGCACYSGVRLIPRKHVIPEYGRVVSDLGQNWNTGIDYRKPPFSSWLIEAGQPDNLGLFLKAAQHTIPKKNMLAFWDTFGEIFGMPMRIAKTASRDSKDIDRLNRMLIEAGASQTAVMPLDTELEFIESTRGDAYNVYNQRVDRANSELSKLIIGQTMTIEDGSSLSQSQTHLQVFQNLVEADADMLRDVINNQLLPRMVAHGFPLKGCRFDWDYSVDFTPEQQLAYETMVADRYEVDPSYFAEKYSMPVGERRNSMPTMEMQDPDDNSHTNEKNGTRSKSQVQPGNTDGNSQEQPGNTDDPKGKSDDKKQQQRNVHPFFAQAPQDGAHLDW</sequence>
<evidence type="ECO:0000313" key="3">
    <source>
        <dbReference type="Proteomes" id="UP000235564"/>
    </source>
</evidence>
<proteinExistence type="predicted"/>
<evidence type="ECO:0000256" key="1">
    <source>
        <dbReference type="SAM" id="MobiDB-lite"/>
    </source>
</evidence>
<feature type="compositionally biased region" description="Polar residues" evidence="1">
    <location>
        <begin position="433"/>
        <end position="453"/>
    </location>
</feature>
<dbReference type="OrthoDB" id="9797300at2"/>
<feature type="region of interest" description="Disordered" evidence="1">
    <location>
        <begin position="409"/>
        <end position="487"/>
    </location>
</feature>
<evidence type="ECO:0008006" key="4">
    <source>
        <dbReference type="Google" id="ProtNLM"/>
    </source>
</evidence>
<protein>
    <recommendedName>
        <fullName evidence="4">DUF935 domain-containing protein</fullName>
    </recommendedName>
</protein>
<dbReference type="Pfam" id="PF06074">
    <property type="entry name" value="Portal_Mu"/>
    <property type="match status" value="1"/>
</dbReference>
<feature type="compositionally biased region" description="Basic and acidic residues" evidence="1">
    <location>
        <begin position="422"/>
        <end position="431"/>
    </location>
</feature>
<dbReference type="EMBL" id="PNGJ01000009">
    <property type="protein sequence ID" value="PMC23311.1"/>
    <property type="molecule type" value="Genomic_DNA"/>
</dbReference>
<name>A0A2N6QNY8_9BACT</name>
<organism evidence="2 3">
    <name type="scientific">Hoylesella buccalis</name>
    <dbReference type="NCBI Taxonomy" id="28127"/>
    <lineage>
        <taxon>Bacteria</taxon>
        <taxon>Pseudomonadati</taxon>
        <taxon>Bacteroidota</taxon>
        <taxon>Bacteroidia</taxon>
        <taxon>Bacteroidales</taxon>
        <taxon>Prevotellaceae</taxon>
        <taxon>Hoylesella</taxon>
    </lineage>
</organism>
<comment type="caution">
    <text evidence="2">The sequence shown here is derived from an EMBL/GenBank/DDBJ whole genome shotgun (WGS) entry which is preliminary data.</text>
</comment>
<accession>A0A2N6QNY8</accession>
<evidence type="ECO:0000313" key="2">
    <source>
        <dbReference type="EMBL" id="PMC23311.1"/>
    </source>
</evidence>
<dbReference type="InterPro" id="IPR009279">
    <property type="entry name" value="Portal_Mu"/>
</dbReference>
<dbReference type="Proteomes" id="UP000235564">
    <property type="component" value="Unassembled WGS sequence"/>
</dbReference>
<feature type="compositionally biased region" description="Basic and acidic residues" evidence="1">
    <location>
        <begin position="455"/>
        <end position="466"/>
    </location>
</feature>
<dbReference type="AlphaFoldDB" id="A0A2N6QNY8"/>
<gene>
    <name evidence="2" type="ORF">CJ231_10140</name>
</gene>
<dbReference type="RefSeq" id="WP_102697853.1">
    <property type="nucleotide sequence ID" value="NZ_PNGJ01000009.1"/>
</dbReference>